<dbReference type="PANTHER" id="PTHR12126">
    <property type="entry name" value="NADH-UBIQUINONE OXIDOREDUCTASE 39 KDA SUBUNIT-RELATED"/>
    <property type="match status" value="1"/>
</dbReference>
<dbReference type="KEGG" id="mik:FOE78_15710"/>
<dbReference type="PANTHER" id="PTHR12126:SF11">
    <property type="entry name" value="NADH DEHYDROGENASE [UBIQUINONE] 1 ALPHA SUBCOMPLEX SUBUNIT 9, MITOCHONDRIAL"/>
    <property type="match status" value="1"/>
</dbReference>
<accession>A0A516Q5X0</accession>
<dbReference type="EMBL" id="CP041692">
    <property type="protein sequence ID" value="QDP98837.1"/>
    <property type="molecule type" value="Genomic_DNA"/>
</dbReference>
<dbReference type="InterPro" id="IPR036291">
    <property type="entry name" value="NAD(P)-bd_dom_sf"/>
</dbReference>
<dbReference type="GO" id="GO:0044877">
    <property type="term" value="F:protein-containing complex binding"/>
    <property type="evidence" value="ECO:0007669"/>
    <property type="project" value="TreeGrafter"/>
</dbReference>
<dbReference type="AlphaFoldDB" id="A0A516Q5X0"/>
<dbReference type="SUPFAM" id="SSF51735">
    <property type="entry name" value="NAD(P)-binding Rossmann-fold domains"/>
    <property type="match status" value="1"/>
</dbReference>
<keyword evidence="3" id="KW-1185">Reference proteome</keyword>
<evidence type="ECO:0000313" key="2">
    <source>
        <dbReference type="EMBL" id="QDP98837.1"/>
    </source>
</evidence>
<dbReference type="Pfam" id="PF13460">
    <property type="entry name" value="NAD_binding_10"/>
    <property type="match status" value="1"/>
</dbReference>
<dbReference type="Proteomes" id="UP000319263">
    <property type="component" value="Chromosome"/>
</dbReference>
<organism evidence="2 3">
    <name type="scientific">Microlunatus elymi</name>
    <dbReference type="NCBI Taxonomy" id="2596828"/>
    <lineage>
        <taxon>Bacteria</taxon>
        <taxon>Bacillati</taxon>
        <taxon>Actinomycetota</taxon>
        <taxon>Actinomycetes</taxon>
        <taxon>Propionibacteriales</taxon>
        <taxon>Propionibacteriaceae</taxon>
        <taxon>Microlunatus</taxon>
    </lineage>
</organism>
<dbReference type="OrthoDB" id="9774199at2"/>
<dbReference type="InterPro" id="IPR051207">
    <property type="entry name" value="ComplexI_NDUFA9_subunit"/>
</dbReference>
<name>A0A516Q5X0_9ACTN</name>
<dbReference type="Gene3D" id="3.40.50.720">
    <property type="entry name" value="NAD(P)-binding Rossmann-like Domain"/>
    <property type="match status" value="1"/>
</dbReference>
<proteinExistence type="predicted"/>
<reference evidence="2 3" key="1">
    <citation type="submission" date="2019-07" db="EMBL/GenBank/DDBJ databases">
        <title>Microlunatus dokdonensis sp. nov. isolated from the rhizospheric soil of the wild plant Elymus tsukushiensis.</title>
        <authorList>
            <person name="Ghim S.-Y."/>
            <person name="Hwang Y.-J."/>
            <person name="Son J.-S."/>
            <person name="Shin J.-H."/>
        </authorList>
    </citation>
    <scope>NUCLEOTIDE SEQUENCE [LARGE SCALE GENOMIC DNA]</scope>
    <source>
        <strain evidence="2 3">KUDC0627</strain>
    </source>
</reference>
<gene>
    <name evidence="2" type="ORF">FOE78_15710</name>
</gene>
<feature type="domain" description="NAD(P)-binding" evidence="1">
    <location>
        <begin position="10"/>
        <end position="194"/>
    </location>
</feature>
<evidence type="ECO:0000313" key="3">
    <source>
        <dbReference type="Proteomes" id="UP000319263"/>
    </source>
</evidence>
<evidence type="ECO:0000259" key="1">
    <source>
        <dbReference type="Pfam" id="PF13460"/>
    </source>
</evidence>
<dbReference type="InterPro" id="IPR016040">
    <property type="entry name" value="NAD(P)-bd_dom"/>
</dbReference>
<dbReference type="CDD" id="cd05243">
    <property type="entry name" value="SDR_a5"/>
    <property type="match status" value="1"/>
</dbReference>
<protein>
    <submittedName>
        <fullName evidence="2">SDR family oxidoreductase</fullName>
    </submittedName>
</protein>
<sequence>MPGKRVLVAGATGYLGRHLVQALIDAGCRVRVLVRRPEQAAGFPAGVDAFVGQVTDPATLAGVTDGVELVFSALGITRQRDGVGYLDVDYRGNLALLRLAESAGVARFMYVSVLHGRELRRTVRLAAAKEKFVDALTASPVSSVVVRPTGYFSDMDEFLAMAGRGVVSLIGDGQLRINPISGRDVADACLEAARSDATDVPVGGPDVLSYQDIARAAFAAHRTEPRIRHLPRVLVVAAVWVLSRCTPERVHGPLQFLTAVMTNDMTAPPTGSDHLADYFARQSVGVGAPTTAPDAPGAG</sequence>